<feature type="transmembrane region" description="Helical" evidence="1">
    <location>
        <begin position="6"/>
        <end position="30"/>
    </location>
</feature>
<keyword evidence="1" id="KW-0472">Membrane</keyword>
<dbReference type="Proteomes" id="UP000185221">
    <property type="component" value="Unassembled WGS sequence"/>
</dbReference>
<organism evidence="2 3">
    <name type="scientific">Algoriphagus halophilus</name>
    <dbReference type="NCBI Taxonomy" id="226505"/>
    <lineage>
        <taxon>Bacteria</taxon>
        <taxon>Pseudomonadati</taxon>
        <taxon>Bacteroidota</taxon>
        <taxon>Cytophagia</taxon>
        <taxon>Cytophagales</taxon>
        <taxon>Cyclobacteriaceae</taxon>
        <taxon>Algoriphagus</taxon>
    </lineage>
</organism>
<gene>
    <name evidence="2" type="ORF">SAMN05444394_2061</name>
</gene>
<protein>
    <submittedName>
        <fullName evidence="2">Uncharacterized protein</fullName>
    </submittedName>
</protein>
<dbReference type="RefSeq" id="WP_074224725.1">
    <property type="nucleotide sequence ID" value="NZ_FSRC01000001.1"/>
</dbReference>
<feature type="transmembrane region" description="Helical" evidence="1">
    <location>
        <begin position="42"/>
        <end position="65"/>
    </location>
</feature>
<keyword evidence="1" id="KW-1133">Transmembrane helix</keyword>
<proteinExistence type="predicted"/>
<evidence type="ECO:0000256" key="1">
    <source>
        <dbReference type="SAM" id="Phobius"/>
    </source>
</evidence>
<sequence>MKFISLTIVSALIVVFVNPFFPYWIVMILIGILSAVFGLKGFVSFLAGGLGMGLAWVGQTVYLSFMTGSPLPDQMAEIMGASSGVFLSAITGLIGFLLGGFSAYSGSLFRRMLKKKPDNIYRG</sequence>
<accession>A0A1N6EEX3</accession>
<dbReference type="AlphaFoldDB" id="A0A1N6EEX3"/>
<keyword evidence="3" id="KW-1185">Reference proteome</keyword>
<dbReference type="OrthoDB" id="840364at2"/>
<reference evidence="3" key="1">
    <citation type="submission" date="2016-11" db="EMBL/GenBank/DDBJ databases">
        <authorList>
            <person name="Varghese N."/>
            <person name="Submissions S."/>
        </authorList>
    </citation>
    <scope>NUCLEOTIDE SEQUENCE [LARGE SCALE GENOMIC DNA]</scope>
    <source>
        <strain evidence="3">DSM 15292</strain>
    </source>
</reference>
<evidence type="ECO:0000313" key="3">
    <source>
        <dbReference type="Proteomes" id="UP000185221"/>
    </source>
</evidence>
<name>A0A1N6EEX3_9BACT</name>
<keyword evidence="1" id="KW-0812">Transmembrane</keyword>
<dbReference type="STRING" id="226505.SAMN05444394_2061"/>
<dbReference type="EMBL" id="FSRC01000001">
    <property type="protein sequence ID" value="SIN81501.1"/>
    <property type="molecule type" value="Genomic_DNA"/>
</dbReference>
<evidence type="ECO:0000313" key="2">
    <source>
        <dbReference type="EMBL" id="SIN81501.1"/>
    </source>
</evidence>
<feature type="transmembrane region" description="Helical" evidence="1">
    <location>
        <begin position="85"/>
        <end position="106"/>
    </location>
</feature>